<reference evidence="5 8" key="1">
    <citation type="journal article" date="2011" name="Nature">
        <title>The Medicago genome provides insight into the evolution of rhizobial symbioses.</title>
        <authorList>
            <person name="Young N.D."/>
            <person name="Debelle F."/>
            <person name="Oldroyd G.E."/>
            <person name="Geurts R."/>
            <person name="Cannon S.B."/>
            <person name="Udvardi M.K."/>
            <person name="Benedito V.A."/>
            <person name="Mayer K.F."/>
            <person name="Gouzy J."/>
            <person name="Schoof H."/>
            <person name="Van de Peer Y."/>
            <person name="Proost S."/>
            <person name="Cook D.R."/>
            <person name="Meyers B.C."/>
            <person name="Spannagl M."/>
            <person name="Cheung F."/>
            <person name="De Mita S."/>
            <person name="Krishnakumar V."/>
            <person name="Gundlach H."/>
            <person name="Zhou S."/>
            <person name="Mudge J."/>
            <person name="Bharti A.K."/>
            <person name="Murray J.D."/>
            <person name="Naoumkina M.A."/>
            <person name="Rosen B."/>
            <person name="Silverstein K.A."/>
            <person name="Tang H."/>
            <person name="Rombauts S."/>
            <person name="Zhao P.X."/>
            <person name="Zhou P."/>
            <person name="Barbe V."/>
            <person name="Bardou P."/>
            <person name="Bechner M."/>
            <person name="Bellec A."/>
            <person name="Berger A."/>
            <person name="Berges H."/>
            <person name="Bidwell S."/>
            <person name="Bisseling T."/>
            <person name="Choisne N."/>
            <person name="Couloux A."/>
            <person name="Denny R."/>
            <person name="Deshpande S."/>
            <person name="Dai X."/>
            <person name="Doyle J.J."/>
            <person name="Dudez A.M."/>
            <person name="Farmer A.D."/>
            <person name="Fouteau S."/>
            <person name="Franken C."/>
            <person name="Gibelin C."/>
            <person name="Gish J."/>
            <person name="Goldstein S."/>
            <person name="Gonzalez A.J."/>
            <person name="Green P.J."/>
            <person name="Hallab A."/>
            <person name="Hartog M."/>
            <person name="Hua A."/>
            <person name="Humphray S.J."/>
            <person name="Jeong D.H."/>
            <person name="Jing Y."/>
            <person name="Jocker A."/>
            <person name="Kenton S.M."/>
            <person name="Kim D.J."/>
            <person name="Klee K."/>
            <person name="Lai H."/>
            <person name="Lang C."/>
            <person name="Lin S."/>
            <person name="Macmil S.L."/>
            <person name="Magdelenat G."/>
            <person name="Matthews L."/>
            <person name="McCorrison J."/>
            <person name="Monaghan E.L."/>
            <person name="Mun J.H."/>
            <person name="Najar F.Z."/>
            <person name="Nicholson C."/>
            <person name="Noirot C."/>
            <person name="O'Bleness M."/>
            <person name="Paule C.R."/>
            <person name="Poulain J."/>
            <person name="Prion F."/>
            <person name="Qin B."/>
            <person name="Qu C."/>
            <person name="Retzel E.F."/>
            <person name="Riddle C."/>
            <person name="Sallet E."/>
            <person name="Samain S."/>
            <person name="Samson N."/>
            <person name="Sanders I."/>
            <person name="Saurat O."/>
            <person name="Scarpelli C."/>
            <person name="Schiex T."/>
            <person name="Segurens B."/>
            <person name="Severin A.J."/>
            <person name="Sherrier D.J."/>
            <person name="Shi R."/>
            <person name="Sims S."/>
            <person name="Singer S.R."/>
            <person name="Sinharoy S."/>
            <person name="Sterck L."/>
            <person name="Viollet A."/>
            <person name="Wang B.B."/>
            <person name="Wang K."/>
            <person name="Wang M."/>
            <person name="Wang X."/>
            <person name="Warfsmann J."/>
            <person name="Weissenbach J."/>
            <person name="White D.D."/>
            <person name="White J.D."/>
            <person name="Wiley G.B."/>
            <person name="Wincker P."/>
            <person name="Xing Y."/>
            <person name="Yang L."/>
            <person name="Yao Z."/>
            <person name="Ying F."/>
            <person name="Zhai J."/>
            <person name="Zhou L."/>
            <person name="Zuber A."/>
            <person name="Denarie J."/>
            <person name="Dixon R.A."/>
            <person name="May G.D."/>
            <person name="Schwartz D.C."/>
            <person name="Rogers J."/>
            <person name="Quetier F."/>
            <person name="Town C.D."/>
            <person name="Roe B.A."/>
        </authorList>
    </citation>
    <scope>NUCLEOTIDE SEQUENCE [LARGE SCALE GENOMIC DNA]</scope>
    <source>
        <strain evidence="5">A17</strain>
        <strain evidence="7 8">cv. Jemalong A17</strain>
    </source>
</reference>
<evidence type="ECO:0000313" key="8">
    <source>
        <dbReference type="Proteomes" id="UP000002051"/>
    </source>
</evidence>
<proteinExistence type="predicted"/>
<evidence type="ECO:0000259" key="4">
    <source>
        <dbReference type="PROSITE" id="PS51393"/>
    </source>
</evidence>
<dbReference type="EnsemblPlants" id="KEH24519">
    <property type="protein sequence ID" value="KEH24519"/>
    <property type="gene ID" value="MTR_7g113408"/>
</dbReference>
<feature type="domain" description="Lipoxygenase" evidence="4">
    <location>
        <begin position="1"/>
        <end position="94"/>
    </location>
</feature>
<gene>
    <name evidence="5" type="ordered locus">MTR_7g113408</name>
    <name evidence="6" type="ORF">MtrunA17_Chr7g0272781</name>
</gene>
<evidence type="ECO:0000313" key="7">
    <source>
        <dbReference type="EnsemblPlants" id="KEH24519"/>
    </source>
</evidence>
<evidence type="ECO:0000313" key="6">
    <source>
        <dbReference type="EMBL" id="RHN49276.1"/>
    </source>
</evidence>
<dbReference type="GO" id="GO:0046872">
    <property type="term" value="F:metal ion binding"/>
    <property type="evidence" value="ECO:0007669"/>
    <property type="project" value="UniProtKB-KW"/>
</dbReference>
<dbReference type="InterPro" id="IPR036226">
    <property type="entry name" value="LipOase_C_sf"/>
</dbReference>
<dbReference type="InterPro" id="IPR013819">
    <property type="entry name" value="LipOase_C"/>
</dbReference>
<reference evidence="7" key="3">
    <citation type="submission" date="2015-04" db="UniProtKB">
        <authorList>
            <consortium name="EnsemblPlants"/>
        </authorList>
    </citation>
    <scope>IDENTIFICATION</scope>
    <source>
        <strain evidence="7">cv. Jemalong A17</strain>
    </source>
</reference>
<dbReference type="EMBL" id="PSQE01000007">
    <property type="protein sequence ID" value="RHN49276.1"/>
    <property type="molecule type" value="Genomic_DNA"/>
</dbReference>
<dbReference type="GO" id="GO:0034440">
    <property type="term" value="P:lipid oxidation"/>
    <property type="evidence" value="ECO:0007669"/>
    <property type="project" value="InterPro"/>
</dbReference>
<keyword evidence="2" id="KW-0223">Dioxygenase</keyword>
<dbReference type="PANTHER" id="PTHR11771">
    <property type="entry name" value="LIPOXYGENASE"/>
    <property type="match status" value="1"/>
</dbReference>
<name>A0A072U448_MEDTR</name>
<dbReference type="AlphaFoldDB" id="A0A072U448"/>
<dbReference type="Proteomes" id="UP000002051">
    <property type="component" value="Unassembled WGS sequence"/>
</dbReference>
<dbReference type="Proteomes" id="UP000265566">
    <property type="component" value="Chromosome 7"/>
</dbReference>
<dbReference type="SUPFAM" id="SSF48484">
    <property type="entry name" value="Lipoxigenase"/>
    <property type="match status" value="1"/>
</dbReference>
<dbReference type="EMBL" id="CM001223">
    <property type="protein sequence ID" value="KEH24519.1"/>
    <property type="molecule type" value="Genomic_DNA"/>
</dbReference>
<evidence type="ECO:0000313" key="5">
    <source>
        <dbReference type="EMBL" id="KEH24519.1"/>
    </source>
</evidence>
<accession>A0A072U448</accession>
<protein>
    <submittedName>
        <fullName evidence="5">Linoleate lipoxygenase</fullName>
    </submittedName>
    <submittedName>
        <fullName evidence="6">Putative linoleate 13S-lipoxygenase</fullName>
        <ecNumber evidence="6">1.13.11.12</ecNumber>
    </submittedName>
</protein>
<organism evidence="5 8">
    <name type="scientific">Medicago truncatula</name>
    <name type="common">Barrel medic</name>
    <name type="synonym">Medicago tribuloides</name>
    <dbReference type="NCBI Taxonomy" id="3880"/>
    <lineage>
        <taxon>Eukaryota</taxon>
        <taxon>Viridiplantae</taxon>
        <taxon>Streptophyta</taxon>
        <taxon>Embryophyta</taxon>
        <taxon>Tracheophyta</taxon>
        <taxon>Spermatophyta</taxon>
        <taxon>Magnoliopsida</taxon>
        <taxon>eudicotyledons</taxon>
        <taxon>Gunneridae</taxon>
        <taxon>Pentapetalae</taxon>
        <taxon>rosids</taxon>
        <taxon>fabids</taxon>
        <taxon>Fabales</taxon>
        <taxon>Fabaceae</taxon>
        <taxon>Papilionoideae</taxon>
        <taxon>50 kb inversion clade</taxon>
        <taxon>NPAAA clade</taxon>
        <taxon>Hologalegina</taxon>
        <taxon>IRL clade</taxon>
        <taxon>Trifolieae</taxon>
        <taxon>Medicago</taxon>
    </lineage>
</organism>
<dbReference type="PROSITE" id="PS51393">
    <property type="entry name" value="LIPOXYGENASE_3"/>
    <property type="match status" value="1"/>
</dbReference>
<dbReference type="Gene3D" id="1.20.245.10">
    <property type="entry name" value="Lipoxygenase-1, Domain 5"/>
    <property type="match status" value="1"/>
</dbReference>
<keyword evidence="3 6" id="KW-0560">Oxidoreductase</keyword>
<sequence>MNLWQILRRLFLKTVAAQLQILVGVSLIEILSAHSSDEVYLGERDTKHWIYDAEPLEAFDKFGKKLKEMMLDSKIELERLKCNKLCFIQEVKVD</sequence>
<dbReference type="STRING" id="3880.A0A072U448"/>
<evidence type="ECO:0000256" key="3">
    <source>
        <dbReference type="ARBA" id="ARBA00023002"/>
    </source>
</evidence>
<reference evidence="5 8" key="2">
    <citation type="journal article" date="2014" name="BMC Genomics">
        <title>An improved genome release (version Mt4.0) for the model legume Medicago truncatula.</title>
        <authorList>
            <person name="Tang H."/>
            <person name="Krishnakumar V."/>
            <person name="Bidwell S."/>
            <person name="Rosen B."/>
            <person name="Chan A."/>
            <person name="Zhou S."/>
            <person name="Gentzbittel L."/>
            <person name="Childs K.L."/>
            <person name="Yandell M."/>
            <person name="Gundlach H."/>
            <person name="Mayer K.F."/>
            <person name="Schwartz D.C."/>
            <person name="Town C.D."/>
        </authorList>
    </citation>
    <scope>GENOME REANNOTATION</scope>
    <source>
        <strain evidence="5">A17</strain>
        <strain evidence="7 8">cv. Jemalong A17</strain>
    </source>
</reference>
<dbReference type="Pfam" id="PF00305">
    <property type="entry name" value="Lipoxygenase"/>
    <property type="match status" value="1"/>
</dbReference>
<dbReference type="HOGENOM" id="CLU_2389572_0_0_1"/>
<reference evidence="6" key="4">
    <citation type="journal article" date="2018" name="Nat. Plants">
        <title>Whole-genome landscape of Medicago truncatula symbiotic genes.</title>
        <authorList>
            <person name="Pecrix Y."/>
            <person name="Gamas P."/>
            <person name="Carrere S."/>
        </authorList>
    </citation>
    <scope>NUCLEOTIDE SEQUENCE</scope>
    <source>
        <tissue evidence="6">Leaves</tissue>
    </source>
</reference>
<evidence type="ECO:0000256" key="2">
    <source>
        <dbReference type="ARBA" id="ARBA00022964"/>
    </source>
</evidence>
<evidence type="ECO:0000256" key="1">
    <source>
        <dbReference type="ARBA" id="ARBA00022723"/>
    </source>
</evidence>
<dbReference type="Gramene" id="rna44090">
    <property type="protein sequence ID" value="RHN49276.1"/>
    <property type="gene ID" value="gene44090"/>
</dbReference>
<dbReference type="GO" id="GO:0016165">
    <property type="term" value="F:linoleate 13S-lipoxygenase activity"/>
    <property type="evidence" value="ECO:0007669"/>
    <property type="project" value="UniProtKB-EC"/>
</dbReference>
<keyword evidence="1" id="KW-0479">Metal-binding</keyword>
<dbReference type="EC" id="1.13.11.12" evidence="6"/>
<dbReference type="InterPro" id="IPR000907">
    <property type="entry name" value="LipOase"/>
</dbReference>
<keyword evidence="8" id="KW-1185">Reference proteome</keyword>